<dbReference type="InterPro" id="IPR029058">
    <property type="entry name" value="AB_hydrolase_fold"/>
</dbReference>
<name>A0ABU0ZR70_9ACTN</name>
<dbReference type="Gene3D" id="3.40.50.1820">
    <property type="entry name" value="alpha/beta hydrolase"/>
    <property type="match status" value="1"/>
</dbReference>
<feature type="domain" description="Thioesterase" evidence="1">
    <location>
        <begin position="3"/>
        <end position="87"/>
    </location>
</feature>
<sequence length="100" mass="10446">MSLEGTPAGALTQPDLAELLLPTSRADMTAVETFPIAAFGGSADPSVPVGDVAAWGRHTESRFSLHTHPGGHLYLLERDNTVQRTLEKLCVLGSSATSGS</sequence>
<gene>
    <name evidence="2" type="ORF">RB614_33895</name>
</gene>
<dbReference type="Proteomes" id="UP001230908">
    <property type="component" value="Unassembled WGS sequence"/>
</dbReference>
<comment type="caution">
    <text evidence="2">The sequence shown here is derived from an EMBL/GenBank/DDBJ whole genome shotgun (WGS) entry which is preliminary data.</text>
</comment>
<organism evidence="2 3">
    <name type="scientific">Phytohabitans maris</name>
    <dbReference type="NCBI Taxonomy" id="3071409"/>
    <lineage>
        <taxon>Bacteria</taxon>
        <taxon>Bacillati</taxon>
        <taxon>Actinomycetota</taxon>
        <taxon>Actinomycetes</taxon>
        <taxon>Micromonosporales</taxon>
        <taxon>Micromonosporaceae</taxon>
    </lineage>
</organism>
<proteinExistence type="predicted"/>
<protein>
    <recommendedName>
        <fullName evidence="1">Thioesterase domain-containing protein</fullName>
    </recommendedName>
</protein>
<evidence type="ECO:0000313" key="2">
    <source>
        <dbReference type="EMBL" id="MDQ7909524.1"/>
    </source>
</evidence>
<dbReference type="Pfam" id="PF00975">
    <property type="entry name" value="Thioesterase"/>
    <property type="match status" value="1"/>
</dbReference>
<accession>A0ABU0ZR70</accession>
<dbReference type="RefSeq" id="WP_308716784.1">
    <property type="nucleotide sequence ID" value="NZ_JAVHUY010000043.1"/>
</dbReference>
<reference evidence="2 3" key="1">
    <citation type="submission" date="2023-08" db="EMBL/GenBank/DDBJ databases">
        <title>Phytohabitans sansha sp. nov., isolated from marine sediment.</title>
        <authorList>
            <person name="Zhao Y."/>
            <person name="Yi K."/>
        </authorList>
    </citation>
    <scope>NUCLEOTIDE SEQUENCE [LARGE SCALE GENOMIC DNA]</scope>
    <source>
        <strain evidence="2 3">ZYX-F-186</strain>
    </source>
</reference>
<keyword evidence="3" id="KW-1185">Reference proteome</keyword>
<evidence type="ECO:0000313" key="3">
    <source>
        <dbReference type="Proteomes" id="UP001230908"/>
    </source>
</evidence>
<dbReference type="EMBL" id="JAVHUY010000043">
    <property type="protein sequence ID" value="MDQ7909524.1"/>
    <property type="molecule type" value="Genomic_DNA"/>
</dbReference>
<evidence type="ECO:0000259" key="1">
    <source>
        <dbReference type="Pfam" id="PF00975"/>
    </source>
</evidence>
<dbReference type="InterPro" id="IPR001031">
    <property type="entry name" value="Thioesterase"/>
</dbReference>
<dbReference type="SUPFAM" id="SSF53474">
    <property type="entry name" value="alpha/beta-Hydrolases"/>
    <property type="match status" value="1"/>
</dbReference>